<evidence type="ECO:0000313" key="4">
    <source>
        <dbReference type="Proteomes" id="UP000007799"/>
    </source>
</evidence>
<feature type="compositionally biased region" description="Basic and acidic residues" evidence="1">
    <location>
        <begin position="1"/>
        <end position="11"/>
    </location>
</feature>
<dbReference type="GeneID" id="16075355"/>
<dbReference type="STRING" id="946362.F2U847"/>
<keyword evidence="2" id="KW-0812">Transmembrane</keyword>
<dbReference type="AlphaFoldDB" id="F2U847"/>
<evidence type="ECO:0000313" key="3">
    <source>
        <dbReference type="EMBL" id="EGD72952.1"/>
    </source>
</evidence>
<evidence type="ECO:0000256" key="1">
    <source>
        <dbReference type="SAM" id="MobiDB-lite"/>
    </source>
</evidence>
<dbReference type="Proteomes" id="UP000007799">
    <property type="component" value="Unassembled WGS sequence"/>
</dbReference>
<accession>F2U847</accession>
<keyword evidence="2" id="KW-1133">Transmembrane helix</keyword>
<feature type="compositionally biased region" description="Low complexity" evidence="1">
    <location>
        <begin position="30"/>
        <end position="48"/>
    </location>
</feature>
<dbReference type="EMBL" id="GL832964">
    <property type="protein sequence ID" value="EGD72952.1"/>
    <property type="molecule type" value="Genomic_DNA"/>
</dbReference>
<name>F2U847_SALR5</name>
<dbReference type="InParanoid" id="F2U847"/>
<dbReference type="OrthoDB" id="10256463at2759"/>
<keyword evidence="2" id="KW-0472">Membrane</keyword>
<dbReference type="RefSeq" id="XP_004994774.1">
    <property type="nucleotide sequence ID" value="XM_004994717.1"/>
</dbReference>
<dbReference type="eggNOG" id="KOG3114">
    <property type="taxonomic scope" value="Eukaryota"/>
</dbReference>
<evidence type="ECO:0000256" key="2">
    <source>
        <dbReference type="SAM" id="Phobius"/>
    </source>
</evidence>
<reference evidence="3" key="1">
    <citation type="submission" date="2009-08" db="EMBL/GenBank/DDBJ databases">
        <title>Annotation of Salpingoeca rosetta.</title>
        <authorList>
            <consortium name="The Broad Institute Genome Sequencing Platform"/>
            <person name="Russ C."/>
            <person name="Cuomo C."/>
            <person name="Burger G."/>
            <person name="Gray M.W."/>
            <person name="Holland P.W.H."/>
            <person name="King N."/>
            <person name="Lang F.B.F."/>
            <person name="Roger A.J."/>
            <person name="Ruiz-Trillo I."/>
            <person name="Young S.K."/>
            <person name="Zeng Q."/>
            <person name="Gargeya S."/>
            <person name="Alvarado L."/>
            <person name="Berlin A."/>
            <person name="Chapman S.B."/>
            <person name="Chen Z."/>
            <person name="Freedman E."/>
            <person name="Gellesch M."/>
            <person name="Goldberg J."/>
            <person name="Griggs A."/>
            <person name="Gujja S."/>
            <person name="Heilman E."/>
            <person name="Heiman D."/>
            <person name="Howarth C."/>
            <person name="Mehta T."/>
            <person name="Neiman D."/>
            <person name="Pearson M."/>
            <person name="Roberts A."/>
            <person name="Saif S."/>
            <person name="Shea T."/>
            <person name="Shenoy N."/>
            <person name="Sisk P."/>
            <person name="Stolte C."/>
            <person name="Sykes S."/>
            <person name="White J."/>
            <person name="Yandava C."/>
            <person name="Haas B."/>
            <person name="Nusbaum C."/>
            <person name="Birren B."/>
        </authorList>
    </citation>
    <scope>NUCLEOTIDE SEQUENCE [LARGE SCALE GENOMIC DNA]</scope>
    <source>
        <strain evidence="3">ATCC 50818</strain>
    </source>
</reference>
<feature type="transmembrane region" description="Helical" evidence="2">
    <location>
        <begin position="121"/>
        <end position="139"/>
    </location>
</feature>
<proteinExistence type="predicted"/>
<gene>
    <name evidence="3" type="ORF">PTSG_04683</name>
</gene>
<organism evidence="4">
    <name type="scientific">Salpingoeca rosetta (strain ATCC 50818 / BSB-021)</name>
    <dbReference type="NCBI Taxonomy" id="946362"/>
    <lineage>
        <taxon>Eukaryota</taxon>
        <taxon>Choanoflagellata</taxon>
        <taxon>Craspedida</taxon>
        <taxon>Salpingoecidae</taxon>
        <taxon>Salpingoeca</taxon>
    </lineage>
</organism>
<sequence>MADKDETHVVVDLDDDVALPAHTHVDDDQQQGQQHQQQRRQGQQGRQDNGFGLDVNGLTAAVGTQVLKSGSESASRLVSTYGRIDLLRPYFDLDPKDLRQRLLASIWPRFARQPQAIATDLYGPMMLALTLSAVLLLSMKQSGHILRYTYATIYGNIAGL</sequence>
<keyword evidence="4" id="KW-1185">Reference proteome</keyword>
<dbReference type="KEGG" id="sre:PTSG_04683"/>
<protein>
    <submittedName>
        <fullName evidence="3">Uncharacterized protein</fullName>
    </submittedName>
</protein>
<feature type="region of interest" description="Disordered" evidence="1">
    <location>
        <begin position="1"/>
        <end position="50"/>
    </location>
</feature>